<dbReference type="EMBL" id="CAJZBQ010000013">
    <property type="protein sequence ID" value="CAG9315348.1"/>
    <property type="molecule type" value="Genomic_DNA"/>
</dbReference>
<reference evidence="2" key="1">
    <citation type="submission" date="2021-09" db="EMBL/GenBank/DDBJ databases">
        <authorList>
            <consortium name="AG Swart"/>
            <person name="Singh M."/>
            <person name="Singh A."/>
            <person name="Seah K."/>
            <person name="Emmerich C."/>
        </authorList>
    </citation>
    <scope>NUCLEOTIDE SEQUENCE</scope>
    <source>
        <strain evidence="2">ATCC30299</strain>
    </source>
</reference>
<proteinExistence type="predicted"/>
<keyword evidence="3" id="KW-1185">Reference proteome</keyword>
<gene>
    <name evidence="2" type="ORF">BSTOLATCC_MIC13121</name>
</gene>
<dbReference type="AlphaFoldDB" id="A0AAU9IMR8"/>
<feature type="chain" id="PRO_5043426224" evidence="1">
    <location>
        <begin position="22"/>
        <end position="98"/>
    </location>
</feature>
<dbReference type="Proteomes" id="UP001162131">
    <property type="component" value="Unassembled WGS sequence"/>
</dbReference>
<protein>
    <submittedName>
        <fullName evidence="2">Uncharacterized protein</fullName>
    </submittedName>
</protein>
<feature type="signal peptide" evidence="1">
    <location>
        <begin position="1"/>
        <end position="21"/>
    </location>
</feature>
<accession>A0AAU9IMR8</accession>
<comment type="caution">
    <text evidence="2">The sequence shown here is derived from an EMBL/GenBank/DDBJ whole genome shotgun (WGS) entry which is preliminary data.</text>
</comment>
<keyword evidence="1" id="KW-0732">Signal</keyword>
<evidence type="ECO:0000256" key="1">
    <source>
        <dbReference type="SAM" id="SignalP"/>
    </source>
</evidence>
<organism evidence="2 3">
    <name type="scientific">Blepharisma stoltei</name>
    <dbReference type="NCBI Taxonomy" id="1481888"/>
    <lineage>
        <taxon>Eukaryota</taxon>
        <taxon>Sar</taxon>
        <taxon>Alveolata</taxon>
        <taxon>Ciliophora</taxon>
        <taxon>Postciliodesmatophora</taxon>
        <taxon>Heterotrichea</taxon>
        <taxon>Heterotrichida</taxon>
        <taxon>Blepharismidae</taxon>
        <taxon>Blepharisma</taxon>
    </lineage>
</organism>
<evidence type="ECO:0000313" key="2">
    <source>
        <dbReference type="EMBL" id="CAG9315348.1"/>
    </source>
</evidence>
<evidence type="ECO:0000313" key="3">
    <source>
        <dbReference type="Proteomes" id="UP001162131"/>
    </source>
</evidence>
<sequence length="98" mass="11230">MFPTMISLLLIFSKLLPLQQSYSIEFILSSSLDRYRSSIASLANVKNSRIANGTMVLQESVGFRLSGISWNTETKRNQMFDVLWNCSNKFLGRIEYLV</sequence>
<name>A0AAU9IMR8_9CILI</name>